<name>A0A1W6ZXE5_9HYPH</name>
<evidence type="ECO:0000313" key="9">
    <source>
        <dbReference type="Proteomes" id="UP000194137"/>
    </source>
</evidence>
<feature type="transmembrane region" description="Helical" evidence="7">
    <location>
        <begin position="63"/>
        <end position="87"/>
    </location>
</feature>
<evidence type="ECO:0000256" key="6">
    <source>
        <dbReference type="ARBA" id="ARBA00023136"/>
    </source>
</evidence>
<evidence type="ECO:0000256" key="3">
    <source>
        <dbReference type="ARBA" id="ARBA00022475"/>
    </source>
</evidence>
<keyword evidence="9" id="KW-1185">Reference proteome</keyword>
<dbReference type="STRING" id="1235591.CAK95_25430"/>
<evidence type="ECO:0000313" key="8">
    <source>
        <dbReference type="EMBL" id="ARQ02067.1"/>
    </source>
</evidence>
<evidence type="ECO:0000256" key="7">
    <source>
        <dbReference type="RuleBase" id="RU363032"/>
    </source>
</evidence>
<accession>A0A1W6ZXE5</accession>
<proteinExistence type="inferred from homology"/>
<dbReference type="Pfam" id="PF00528">
    <property type="entry name" value="BPD_transp_1"/>
    <property type="match status" value="1"/>
</dbReference>
<feature type="transmembrane region" description="Helical" evidence="7">
    <location>
        <begin position="127"/>
        <end position="150"/>
    </location>
</feature>
<dbReference type="InterPro" id="IPR035906">
    <property type="entry name" value="MetI-like_sf"/>
</dbReference>
<feature type="transmembrane region" description="Helical" evidence="7">
    <location>
        <begin position="171"/>
        <end position="197"/>
    </location>
</feature>
<gene>
    <name evidence="8" type="ORF">CAK95_25430</name>
</gene>
<dbReference type="CDD" id="cd06261">
    <property type="entry name" value="TM_PBP2"/>
    <property type="match status" value="1"/>
</dbReference>
<evidence type="ECO:0000256" key="5">
    <source>
        <dbReference type="ARBA" id="ARBA00022989"/>
    </source>
</evidence>
<keyword evidence="2 7" id="KW-0813">Transport</keyword>
<dbReference type="OrthoDB" id="9786495at2"/>
<dbReference type="PROSITE" id="PS50928">
    <property type="entry name" value="ABC_TM1"/>
    <property type="match status" value="1"/>
</dbReference>
<reference evidence="8 9" key="1">
    <citation type="submission" date="2017-05" db="EMBL/GenBank/DDBJ databases">
        <title>Full genome sequence of Pseudorhodoplanes sinuspersici.</title>
        <authorList>
            <person name="Dastgheib S.M.M."/>
            <person name="Shavandi M."/>
            <person name="Tirandaz H."/>
        </authorList>
    </citation>
    <scope>NUCLEOTIDE SEQUENCE [LARGE SCALE GENOMIC DNA]</scope>
    <source>
        <strain evidence="8 9">RIPI110</strain>
    </source>
</reference>
<dbReference type="PANTHER" id="PTHR30151">
    <property type="entry name" value="ALKANE SULFONATE ABC TRANSPORTER-RELATED, MEMBRANE SUBUNIT"/>
    <property type="match status" value="1"/>
</dbReference>
<dbReference type="GO" id="GO:0005886">
    <property type="term" value="C:plasma membrane"/>
    <property type="evidence" value="ECO:0007669"/>
    <property type="project" value="UniProtKB-SubCell"/>
</dbReference>
<feature type="transmembrane region" description="Helical" evidence="7">
    <location>
        <begin position="223"/>
        <end position="244"/>
    </location>
</feature>
<organism evidence="8 9">
    <name type="scientific">Pseudorhodoplanes sinuspersici</name>
    <dbReference type="NCBI Taxonomy" id="1235591"/>
    <lineage>
        <taxon>Bacteria</taxon>
        <taxon>Pseudomonadati</taxon>
        <taxon>Pseudomonadota</taxon>
        <taxon>Alphaproteobacteria</taxon>
        <taxon>Hyphomicrobiales</taxon>
        <taxon>Pseudorhodoplanes</taxon>
    </lineage>
</organism>
<dbReference type="SUPFAM" id="SSF161098">
    <property type="entry name" value="MetI-like"/>
    <property type="match status" value="1"/>
</dbReference>
<comment type="subcellular location">
    <subcellularLocation>
        <location evidence="1 7">Cell membrane</location>
        <topology evidence="1 7">Multi-pass membrane protein</topology>
    </subcellularLocation>
</comment>
<keyword evidence="6 7" id="KW-0472">Membrane</keyword>
<evidence type="ECO:0000256" key="2">
    <source>
        <dbReference type="ARBA" id="ARBA00022448"/>
    </source>
</evidence>
<evidence type="ECO:0000256" key="4">
    <source>
        <dbReference type="ARBA" id="ARBA00022692"/>
    </source>
</evidence>
<dbReference type="Proteomes" id="UP000194137">
    <property type="component" value="Chromosome"/>
</dbReference>
<comment type="similarity">
    <text evidence="7">Belongs to the binding-protein-dependent transport system permease family.</text>
</comment>
<evidence type="ECO:0000256" key="1">
    <source>
        <dbReference type="ARBA" id="ARBA00004651"/>
    </source>
</evidence>
<keyword evidence="3" id="KW-1003">Cell membrane</keyword>
<dbReference type="GO" id="GO:0055085">
    <property type="term" value="P:transmembrane transport"/>
    <property type="evidence" value="ECO:0007669"/>
    <property type="project" value="InterPro"/>
</dbReference>
<dbReference type="PANTHER" id="PTHR30151:SF20">
    <property type="entry name" value="ABC TRANSPORTER PERMEASE PROTEIN HI_0355-RELATED"/>
    <property type="match status" value="1"/>
</dbReference>
<dbReference type="KEGG" id="psin:CAK95_25430"/>
<sequence length="260" mass="27724">MISALAKAARRSAMPLLGAVIFLLVWEAGVRLFGVRPILLPAPSLIGEELIASPVWFAEQTAYTLGITLAGFAVATVFGVLFAILIVEWKVLDRLLFPLFVALNSVPKVALAPLFLIWFGTGAEPKIAIAFLIAVFAVVIDTALGLQSVPPDTIDLARTLRGSRLKVLLRIKLYCALPHLFAGLKVAMSLALVGAIVGEFVSSQRGLGYVILTAQGTFDTPRVFAAIAILAVLGVALIALIGAIERIALPWHHATSRRAE</sequence>
<dbReference type="EMBL" id="CP021112">
    <property type="protein sequence ID" value="ARQ02067.1"/>
    <property type="molecule type" value="Genomic_DNA"/>
</dbReference>
<dbReference type="AlphaFoldDB" id="A0A1W6ZXE5"/>
<keyword evidence="5 7" id="KW-1133">Transmembrane helix</keyword>
<feature type="transmembrane region" description="Helical" evidence="7">
    <location>
        <begin position="99"/>
        <end position="121"/>
    </location>
</feature>
<dbReference type="Gene3D" id="1.10.3720.10">
    <property type="entry name" value="MetI-like"/>
    <property type="match status" value="1"/>
</dbReference>
<protein>
    <submittedName>
        <fullName evidence="8">ABC transporter permease</fullName>
    </submittedName>
</protein>
<keyword evidence="4 7" id="KW-0812">Transmembrane</keyword>
<dbReference type="InterPro" id="IPR000515">
    <property type="entry name" value="MetI-like"/>
</dbReference>
<dbReference type="RefSeq" id="WP_086090461.1">
    <property type="nucleotide sequence ID" value="NZ_CP021112.1"/>
</dbReference>